<accession>A0A139GUE6</accession>
<sequence>MSQATRSKKQVAHGTMRLESAATSTRRHHNGETVRDDEEHGKKRRRDGDGNYEYENTNELHAKEKMLAGSHQISKRKERAQKEARPHQETGLDHALVQNLQGPDGFTFYSRLFETYENYQSLISLLKSTPAFTARQNDEIKIPTMEKLDHIIEGMEACGIQMEQEIEMALEIVSNDCI</sequence>
<dbReference type="AlphaFoldDB" id="A0A139GUE6"/>
<evidence type="ECO:0000313" key="3">
    <source>
        <dbReference type="Proteomes" id="UP000070133"/>
    </source>
</evidence>
<evidence type="ECO:0000313" key="2">
    <source>
        <dbReference type="EMBL" id="KXS93826.1"/>
    </source>
</evidence>
<feature type="region of interest" description="Disordered" evidence="1">
    <location>
        <begin position="1"/>
        <end position="92"/>
    </location>
</feature>
<name>A0A139GUE6_9PEZI</name>
<reference evidence="2 3" key="1">
    <citation type="submission" date="2015-07" db="EMBL/GenBank/DDBJ databases">
        <title>Comparative genomics of the Sigatoka disease complex on banana suggests a link between parallel evolutionary changes in Pseudocercospora fijiensis and Pseudocercospora eumusae and increased virulence on the banana host.</title>
        <authorList>
            <person name="Chang T.-C."/>
            <person name="Salvucci A."/>
            <person name="Crous P.W."/>
            <person name="Stergiopoulos I."/>
        </authorList>
    </citation>
    <scope>NUCLEOTIDE SEQUENCE [LARGE SCALE GENOMIC DNA]</scope>
    <source>
        <strain evidence="2 3">CBS 114824</strain>
    </source>
</reference>
<dbReference type="EMBL" id="LFZN01000380">
    <property type="protein sequence ID" value="KXS93826.1"/>
    <property type="molecule type" value="Genomic_DNA"/>
</dbReference>
<feature type="compositionally biased region" description="Basic and acidic residues" evidence="1">
    <location>
        <begin position="80"/>
        <end position="92"/>
    </location>
</feature>
<comment type="caution">
    <text evidence="2">The sequence shown here is derived from an EMBL/GenBank/DDBJ whole genome shotgun (WGS) entry which is preliminary data.</text>
</comment>
<feature type="compositionally biased region" description="Basic and acidic residues" evidence="1">
    <location>
        <begin position="30"/>
        <end position="49"/>
    </location>
</feature>
<organism evidence="2 3">
    <name type="scientific">Pseudocercospora eumusae</name>
    <dbReference type="NCBI Taxonomy" id="321146"/>
    <lineage>
        <taxon>Eukaryota</taxon>
        <taxon>Fungi</taxon>
        <taxon>Dikarya</taxon>
        <taxon>Ascomycota</taxon>
        <taxon>Pezizomycotina</taxon>
        <taxon>Dothideomycetes</taxon>
        <taxon>Dothideomycetidae</taxon>
        <taxon>Mycosphaerellales</taxon>
        <taxon>Mycosphaerellaceae</taxon>
        <taxon>Pseudocercospora</taxon>
    </lineage>
</organism>
<keyword evidence="3" id="KW-1185">Reference proteome</keyword>
<dbReference type="Proteomes" id="UP000070133">
    <property type="component" value="Unassembled WGS sequence"/>
</dbReference>
<gene>
    <name evidence="2" type="ORF">AC578_6123</name>
</gene>
<protein>
    <submittedName>
        <fullName evidence="2">Uncharacterized protein</fullName>
    </submittedName>
</protein>
<evidence type="ECO:0000256" key="1">
    <source>
        <dbReference type="SAM" id="MobiDB-lite"/>
    </source>
</evidence>
<proteinExistence type="predicted"/>
<feature type="compositionally biased region" description="Basic residues" evidence="1">
    <location>
        <begin position="1"/>
        <end position="11"/>
    </location>
</feature>